<dbReference type="InterPro" id="IPR000700">
    <property type="entry name" value="PAS-assoc_C"/>
</dbReference>
<dbReference type="Gene3D" id="3.30.70.270">
    <property type="match status" value="1"/>
</dbReference>
<evidence type="ECO:0000259" key="3">
    <source>
        <dbReference type="PROSITE" id="PS50113"/>
    </source>
</evidence>
<dbReference type="InterPro" id="IPR001633">
    <property type="entry name" value="EAL_dom"/>
</dbReference>
<dbReference type="AlphaFoldDB" id="I5AZ15"/>
<dbReference type="InterPro" id="IPR043128">
    <property type="entry name" value="Rev_trsase/Diguanyl_cyclase"/>
</dbReference>
<dbReference type="PANTHER" id="PTHR44757">
    <property type="entry name" value="DIGUANYLATE CYCLASE DGCP"/>
    <property type="match status" value="1"/>
</dbReference>
<keyword evidence="1" id="KW-0812">Transmembrane</keyword>
<organism evidence="6 7">
    <name type="scientific">Desulfobacter postgatei 2ac9</name>
    <dbReference type="NCBI Taxonomy" id="879212"/>
    <lineage>
        <taxon>Bacteria</taxon>
        <taxon>Pseudomonadati</taxon>
        <taxon>Thermodesulfobacteriota</taxon>
        <taxon>Desulfobacteria</taxon>
        <taxon>Desulfobacterales</taxon>
        <taxon>Desulfobacteraceae</taxon>
        <taxon>Desulfobacter</taxon>
    </lineage>
</organism>
<dbReference type="InterPro" id="IPR035965">
    <property type="entry name" value="PAS-like_dom_sf"/>
</dbReference>
<gene>
    <name evidence="6" type="ORF">DespoDRAFT_00459</name>
</gene>
<feature type="transmembrane region" description="Helical" evidence="1">
    <location>
        <begin position="180"/>
        <end position="198"/>
    </location>
</feature>
<reference evidence="6 7" key="1">
    <citation type="submission" date="2011-09" db="EMBL/GenBank/DDBJ databases">
        <authorList>
            <consortium name="US DOE Joint Genome Institute (JGI-PGF)"/>
            <person name="Lucas S."/>
            <person name="Han J."/>
            <person name="Lapidus A."/>
            <person name="Cheng J.-F."/>
            <person name="Goodwin L."/>
            <person name="Pitluck S."/>
            <person name="Peters L."/>
            <person name="Land M.L."/>
            <person name="Hauser L."/>
            <person name="Orellana R."/>
            <person name="Lovley D."/>
            <person name="Woyke T.J."/>
        </authorList>
    </citation>
    <scope>NUCLEOTIDE SEQUENCE [LARGE SCALE GENOMIC DNA]</scope>
    <source>
        <strain evidence="6 7">2ac9</strain>
    </source>
</reference>
<dbReference type="CDD" id="cd01948">
    <property type="entry name" value="EAL"/>
    <property type="match status" value="1"/>
</dbReference>
<accession>I5AZ15</accession>
<dbReference type="InterPro" id="IPR029787">
    <property type="entry name" value="Nucleotide_cyclase"/>
</dbReference>
<dbReference type="InterPro" id="IPR000160">
    <property type="entry name" value="GGDEF_dom"/>
</dbReference>
<dbReference type="InterPro" id="IPR035919">
    <property type="entry name" value="EAL_sf"/>
</dbReference>
<evidence type="ECO:0000259" key="2">
    <source>
        <dbReference type="PROSITE" id="PS50112"/>
    </source>
</evidence>
<protein>
    <submittedName>
        <fullName evidence="6">PAS domain S-box/diguanylate cyclase (GGDEF) domain-containing protein</fullName>
    </submittedName>
</protein>
<dbReference type="STRING" id="879212.DespoDRAFT_00459"/>
<feature type="domain" description="EAL" evidence="4">
    <location>
        <begin position="530"/>
        <end position="784"/>
    </location>
</feature>
<dbReference type="Gene3D" id="2.10.70.100">
    <property type="match status" value="1"/>
</dbReference>
<dbReference type="InterPro" id="IPR052155">
    <property type="entry name" value="Biofilm_reg_signaling"/>
</dbReference>
<evidence type="ECO:0000256" key="1">
    <source>
        <dbReference type="SAM" id="Phobius"/>
    </source>
</evidence>
<dbReference type="SMART" id="SM00052">
    <property type="entry name" value="EAL"/>
    <property type="match status" value="1"/>
</dbReference>
<dbReference type="CDD" id="cd01949">
    <property type="entry name" value="GGDEF"/>
    <property type="match status" value="1"/>
</dbReference>
<evidence type="ECO:0000313" key="6">
    <source>
        <dbReference type="EMBL" id="EIM62478.1"/>
    </source>
</evidence>
<dbReference type="InterPro" id="IPR000014">
    <property type="entry name" value="PAS"/>
</dbReference>
<dbReference type="PANTHER" id="PTHR44757:SF2">
    <property type="entry name" value="BIOFILM ARCHITECTURE MAINTENANCE PROTEIN MBAA"/>
    <property type="match status" value="1"/>
</dbReference>
<proteinExistence type="predicted"/>
<dbReference type="Pfam" id="PF00990">
    <property type="entry name" value="GGDEF"/>
    <property type="match status" value="1"/>
</dbReference>
<keyword evidence="1" id="KW-1133">Transmembrane helix</keyword>
<dbReference type="NCBIfam" id="TIGR00254">
    <property type="entry name" value="GGDEF"/>
    <property type="match status" value="1"/>
</dbReference>
<dbReference type="EMBL" id="CM001488">
    <property type="protein sequence ID" value="EIM62478.1"/>
    <property type="molecule type" value="Genomic_DNA"/>
</dbReference>
<dbReference type="HOGENOM" id="CLU_000445_70_49_7"/>
<evidence type="ECO:0000313" key="7">
    <source>
        <dbReference type="Proteomes" id="UP000005778"/>
    </source>
</evidence>
<dbReference type="eggNOG" id="COG5001">
    <property type="taxonomic scope" value="Bacteria"/>
</dbReference>
<dbReference type="SMART" id="SM00086">
    <property type="entry name" value="PAC"/>
    <property type="match status" value="1"/>
</dbReference>
<dbReference type="eggNOG" id="COG2202">
    <property type="taxonomic scope" value="Bacteria"/>
</dbReference>
<dbReference type="SMART" id="SM00267">
    <property type="entry name" value="GGDEF"/>
    <property type="match status" value="1"/>
</dbReference>
<dbReference type="PROSITE" id="PS50883">
    <property type="entry name" value="EAL"/>
    <property type="match status" value="1"/>
</dbReference>
<feature type="domain" description="PAS" evidence="2">
    <location>
        <begin position="249"/>
        <end position="294"/>
    </location>
</feature>
<evidence type="ECO:0000259" key="5">
    <source>
        <dbReference type="PROSITE" id="PS50887"/>
    </source>
</evidence>
<dbReference type="SUPFAM" id="SSF141868">
    <property type="entry name" value="EAL domain-like"/>
    <property type="match status" value="1"/>
</dbReference>
<keyword evidence="7" id="KW-1185">Reference proteome</keyword>
<keyword evidence="1" id="KW-0472">Membrane</keyword>
<dbReference type="PROSITE" id="PS50113">
    <property type="entry name" value="PAC"/>
    <property type="match status" value="1"/>
</dbReference>
<dbReference type="NCBIfam" id="TIGR00229">
    <property type="entry name" value="sensory_box"/>
    <property type="match status" value="1"/>
</dbReference>
<feature type="domain" description="GGDEF" evidence="5">
    <location>
        <begin position="381"/>
        <end position="521"/>
    </location>
</feature>
<dbReference type="SUPFAM" id="SSF55073">
    <property type="entry name" value="Nucleotide cyclase"/>
    <property type="match status" value="1"/>
</dbReference>
<dbReference type="Proteomes" id="UP000005778">
    <property type="component" value="Chromosome"/>
</dbReference>
<reference evidence="6 7" key="2">
    <citation type="submission" date="2012-02" db="EMBL/GenBank/DDBJ databases">
        <title>Improved High-Quality Draft sequence of Desulfobacter postgatei 2ac9.</title>
        <authorList>
            <consortium name="US DOE Joint Genome Institute"/>
            <person name="Lucas S."/>
            <person name="Han J."/>
            <person name="Lapidus A."/>
            <person name="Cheng J.-F."/>
            <person name="Goodwin L."/>
            <person name="Pitluck S."/>
            <person name="Peters L."/>
            <person name="Ovchinnikova G."/>
            <person name="Held B."/>
            <person name="Detter J.C."/>
            <person name="Han C."/>
            <person name="Tapia R."/>
            <person name="Land M."/>
            <person name="Hauser L."/>
            <person name="Kyrpides N."/>
            <person name="Ivanova N."/>
            <person name="Pagani I."/>
            <person name="Orellana R."/>
            <person name="Lovley D."/>
            <person name="Woyke T."/>
        </authorList>
    </citation>
    <scope>NUCLEOTIDE SEQUENCE [LARGE SCALE GENOMIC DNA]</scope>
    <source>
        <strain evidence="6 7">2ac9</strain>
    </source>
</reference>
<dbReference type="GO" id="GO:0003824">
    <property type="term" value="F:catalytic activity"/>
    <property type="evidence" value="ECO:0007669"/>
    <property type="project" value="UniProtKB-ARBA"/>
</dbReference>
<dbReference type="InterPro" id="IPR001610">
    <property type="entry name" value="PAC"/>
</dbReference>
<dbReference type="Pfam" id="PF00563">
    <property type="entry name" value="EAL"/>
    <property type="match status" value="1"/>
</dbReference>
<dbReference type="Gene3D" id="3.20.20.450">
    <property type="entry name" value="EAL domain"/>
    <property type="match status" value="1"/>
</dbReference>
<dbReference type="Pfam" id="PF08447">
    <property type="entry name" value="PAS_3"/>
    <property type="match status" value="1"/>
</dbReference>
<evidence type="ECO:0000259" key="4">
    <source>
        <dbReference type="PROSITE" id="PS50883"/>
    </source>
</evidence>
<name>I5AZ15_9BACT</name>
<dbReference type="PROSITE" id="PS50887">
    <property type="entry name" value="GGDEF"/>
    <property type="match status" value="1"/>
</dbReference>
<dbReference type="InterPro" id="IPR013655">
    <property type="entry name" value="PAS_fold_3"/>
</dbReference>
<feature type="domain" description="PAC" evidence="3">
    <location>
        <begin position="297"/>
        <end position="349"/>
    </location>
</feature>
<dbReference type="Gene3D" id="3.30.450.20">
    <property type="entry name" value="PAS domain"/>
    <property type="match status" value="1"/>
</dbReference>
<dbReference type="FunFam" id="3.30.70.270:FF:000001">
    <property type="entry name" value="Diguanylate cyclase domain protein"/>
    <property type="match status" value="1"/>
</dbReference>
<dbReference type="CDD" id="cd00130">
    <property type="entry name" value="PAS"/>
    <property type="match status" value="1"/>
</dbReference>
<dbReference type="SUPFAM" id="SSF55785">
    <property type="entry name" value="PYP-like sensor domain (PAS domain)"/>
    <property type="match status" value="1"/>
</dbReference>
<sequence length="797" mass="89872">MRYLFGLSAIALLATASYITMYTVVSKQRDFAKLINLASHQSGLTNRIAYFSSLMASTSDQSEFDLARSQVGRTIHKMKSAHDDLRNGNPHKKIPMVTNMNLMTIYDDPMVGLEMALTRFLEHAQQIYDSDIQTLNIDSAAYIFLTTYGPHALEPLLDAAVEEYENISHAAILKIEKFEMIIWLTVMTALLIELMFIFRPFELQMRKTLQSLESSINQLTKTQTRLLTAQKLAIVGDWELNLKTGKLTWSDQVYDICGVSQENFVVTRKSSMEVVHPEDQAVIKQAFHTLRNSDEPVNMEYRILRPDGQERVVFQHIAILNKTGNEVETIVGTIQDITERKNSENKIKRMALYDSLTGLANRRLIKDRLAHAITTSRRTKNYGAILMLDLDNFKSLNDTRGHNVGDALLVEVARRLLGCVRETDTVGRLGGDEFVVVLELLGSDEATGAQKTMQIAEKIRLALGQAYILGREEHTHHCSASIGMTLFKDADSNDSDVLKRADVAMYEAKDLGRNRCCFYNESRQALVNSQTEMAHALKRAIDNQEFSLYLQPQFLNNGSLCSAEALIRWLPHEGGMISPGSFIPIAENTGLIIPIGEWVLERACQYLKELDRYRRPFMFSIAVNISARQFMDDKFMDKVMAIINRTGVDPGHLRFELTETCLVQDIDRAKVILNQLCDIGLKIELDDFGTGYSSLNSVNNFPLSALKLDRSLISGIEKKKSKKAIVKAALAMAKAMGMSTIAEGVETKGQIEFLIKEGCDMFQGFYYARPMPFKEFTAYLSKNYLQANLPAENAKTR</sequence>
<dbReference type="PROSITE" id="PS50112">
    <property type="entry name" value="PAS"/>
    <property type="match status" value="1"/>
</dbReference>